<evidence type="ECO:0000256" key="3">
    <source>
        <dbReference type="SAM" id="SignalP"/>
    </source>
</evidence>
<proteinExistence type="inferred from homology"/>
<dbReference type="GO" id="GO:0008234">
    <property type="term" value="F:cysteine-type peptidase activity"/>
    <property type="evidence" value="ECO:0007669"/>
    <property type="project" value="InterPro"/>
</dbReference>
<dbReference type="InterPro" id="IPR039417">
    <property type="entry name" value="Peptidase_C1A_papain-like"/>
</dbReference>
<evidence type="ECO:0000256" key="1">
    <source>
        <dbReference type="ARBA" id="ARBA00008455"/>
    </source>
</evidence>
<evidence type="ECO:0000313" key="6">
    <source>
        <dbReference type="RefSeq" id="XP_017020160.1"/>
    </source>
</evidence>
<feature type="domain" description="Peptidase C1A papain C-terminal" evidence="4">
    <location>
        <begin position="116"/>
        <end position="331"/>
    </location>
</feature>
<keyword evidence="2" id="KW-1015">Disulfide bond</keyword>
<dbReference type="InterPro" id="IPR013201">
    <property type="entry name" value="Prot_inhib_I29"/>
</dbReference>
<dbReference type="PRINTS" id="PR00705">
    <property type="entry name" value="PAPAIN"/>
</dbReference>
<dbReference type="FunFam" id="3.90.70.10:FF:000332">
    <property type="entry name" value="Cathepsin L1"/>
    <property type="match status" value="1"/>
</dbReference>
<dbReference type="RefSeq" id="XP_017020160.1">
    <property type="nucleotide sequence ID" value="XM_017164671.1"/>
</dbReference>
<evidence type="ECO:0000259" key="4">
    <source>
        <dbReference type="SMART" id="SM00645"/>
    </source>
</evidence>
<dbReference type="GeneID" id="108073164"/>
<dbReference type="InterPro" id="IPR013128">
    <property type="entry name" value="Peptidase_C1A"/>
</dbReference>
<dbReference type="Pfam" id="PF08246">
    <property type="entry name" value="Inhibitor_I29"/>
    <property type="match status" value="1"/>
</dbReference>
<dbReference type="SUPFAM" id="SSF54001">
    <property type="entry name" value="Cysteine proteinases"/>
    <property type="match status" value="1"/>
</dbReference>
<dbReference type="Gene3D" id="2.40.50.170">
    <property type="entry name" value="Cysteine proteinases. Chain C"/>
    <property type="match status" value="1"/>
</dbReference>
<dbReference type="SMART" id="SM00645">
    <property type="entry name" value="Pept_C1"/>
    <property type="match status" value="1"/>
</dbReference>
<dbReference type="InterPro" id="IPR000668">
    <property type="entry name" value="Peptidase_C1A_C"/>
</dbReference>
<feature type="signal peptide" evidence="3">
    <location>
        <begin position="1"/>
        <end position="22"/>
    </location>
</feature>
<dbReference type="CDD" id="cd02248">
    <property type="entry name" value="Peptidase_C1A"/>
    <property type="match status" value="1"/>
</dbReference>
<keyword evidence="5" id="KW-1185">Reference proteome</keyword>
<name>A0A6P4HWQ5_DROKI</name>
<dbReference type="Proteomes" id="UP001652661">
    <property type="component" value="Chromosome 3R"/>
</dbReference>
<sequence>MVSLRLVAFSAIFLLLLVDLDAVLVSNAEWAAYKKLYNKTYAPEYDYHHRWIYSPIVAGVRKNNLEYAQGKVAYLLKVNEFSDTERSALFANSPPVPAESILPGSKPANYKYYHEIQDGIDWRQSGYVSSVKHQGNCNSCWAFSTSGLLEAHLAKKTGKQVSMSPKHLLDCVNTNSGCYGGWVSYALNYTRDNGISAWESYSPYKPQNEPCDYKPKSNQISPRGYVILKPDEKEMAEVVYNIGPVTISLDHLYSEFYEYSRGVLSIPKCRNKRIFLKHSMLVVGFGTDPEGGDYWLIKNSFGKNWGEDGYVRLARNADNMCGVASLAQYPVF</sequence>
<comment type="similarity">
    <text evidence="1">Belongs to the peptidase C1 family.</text>
</comment>
<dbReference type="InterPro" id="IPR038765">
    <property type="entry name" value="Papain-like_cys_pep_sf"/>
</dbReference>
<dbReference type="Pfam" id="PF00112">
    <property type="entry name" value="Peptidase_C1"/>
    <property type="match status" value="1"/>
</dbReference>
<feature type="chain" id="PRO_5027581539" evidence="3">
    <location>
        <begin position="23"/>
        <end position="332"/>
    </location>
</feature>
<dbReference type="Gene3D" id="3.90.70.10">
    <property type="entry name" value="Cysteine proteinases"/>
    <property type="match status" value="1"/>
</dbReference>
<protein>
    <submittedName>
        <fullName evidence="6">Cathepsin L-like peptidase</fullName>
    </submittedName>
</protein>
<gene>
    <name evidence="6" type="primary">LOC108073164</name>
</gene>
<dbReference type="GO" id="GO:0006508">
    <property type="term" value="P:proteolysis"/>
    <property type="evidence" value="ECO:0007669"/>
    <property type="project" value="InterPro"/>
</dbReference>
<reference evidence="6" key="1">
    <citation type="submission" date="2025-08" db="UniProtKB">
        <authorList>
            <consortium name="RefSeq"/>
        </authorList>
    </citation>
    <scope>IDENTIFICATION</scope>
    <source>
        <strain evidence="6">14028-0561.14</strain>
        <tissue evidence="6">Whole fly</tissue>
    </source>
</reference>
<dbReference type="AlphaFoldDB" id="A0A6P4HWQ5"/>
<evidence type="ECO:0000256" key="2">
    <source>
        <dbReference type="ARBA" id="ARBA00023157"/>
    </source>
</evidence>
<keyword evidence="3" id="KW-0732">Signal</keyword>
<dbReference type="Gene3D" id="1.10.287.2250">
    <property type="match status" value="1"/>
</dbReference>
<dbReference type="PANTHER" id="PTHR12411">
    <property type="entry name" value="CYSTEINE PROTEASE FAMILY C1-RELATED"/>
    <property type="match status" value="1"/>
</dbReference>
<accession>A0A6P4HWQ5</accession>
<organism evidence="5 6">
    <name type="scientific">Drosophila kikkawai</name>
    <name type="common">Fruit fly</name>
    <dbReference type="NCBI Taxonomy" id="30033"/>
    <lineage>
        <taxon>Eukaryota</taxon>
        <taxon>Metazoa</taxon>
        <taxon>Ecdysozoa</taxon>
        <taxon>Arthropoda</taxon>
        <taxon>Hexapoda</taxon>
        <taxon>Insecta</taxon>
        <taxon>Pterygota</taxon>
        <taxon>Neoptera</taxon>
        <taxon>Endopterygota</taxon>
        <taxon>Diptera</taxon>
        <taxon>Brachycera</taxon>
        <taxon>Muscomorpha</taxon>
        <taxon>Ephydroidea</taxon>
        <taxon>Drosophilidae</taxon>
        <taxon>Drosophila</taxon>
        <taxon>Sophophora</taxon>
    </lineage>
</organism>
<evidence type="ECO:0000313" key="5">
    <source>
        <dbReference type="Proteomes" id="UP001652661"/>
    </source>
</evidence>
<dbReference type="OrthoDB" id="190265at2759"/>